<accession>A0A0W0G5I9</accession>
<organism evidence="2 3">
    <name type="scientific">Moniliophthora roreri</name>
    <name type="common">Frosty pod rot fungus</name>
    <name type="synonym">Monilia roreri</name>
    <dbReference type="NCBI Taxonomy" id="221103"/>
    <lineage>
        <taxon>Eukaryota</taxon>
        <taxon>Fungi</taxon>
        <taxon>Dikarya</taxon>
        <taxon>Basidiomycota</taxon>
        <taxon>Agaricomycotina</taxon>
        <taxon>Agaricomycetes</taxon>
        <taxon>Agaricomycetidae</taxon>
        <taxon>Agaricales</taxon>
        <taxon>Marasmiineae</taxon>
        <taxon>Marasmiaceae</taxon>
        <taxon>Moniliophthora</taxon>
    </lineage>
</organism>
<comment type="caution">
    <text evidence="2">The sequence shown here is derived from an EMBL/GenBank/DDBJ whole genome shotgun (WGS) entry which is preliminary data.</text>
</comment>
<evidence type="ECO:0000313" key="3">
    <source>
        <dbReference type="Proteomes" id="UP000054988"/>
    </source>
</evidence>
<reference evidence="2 3" key="1">
    <citation type="submission" date="2015-12" db="EMBL/GenBank/DDBJ databases">
        <title>Draft genome sequence of Moniliophthora roreri, the causal agent of frosty pod rot of cacao.</title>
        <authorList>
            <person name="Aime M.C."/>
            <person name="Diaz-Valderrama J.R."/>
            <person name="Kijpornyongpan T."/>
            <person name="Phillips-Mora W."/>
        </authorList>
    </citation>
    <scope>NUCLEOTIDE SEQUENCE [LARGE SCALE GENOMIC DNA]</scope>
    <source>
        <strain evidence="2 3">MCA 2952</strain>
    </source>
</reference>
<sequence>MDMQLMSAFSSFMVFYTSIIFTIVSVIFFAHFTLALLKTITVLLFSTGYPKQRLLSKIWAFRRQLPVPIRGWPLPAPTLSTFIPLSIVASPSFPEAAPTAPQAVLLPESTYTS</sequence>
<feature type="transmembrane region" description="Helical" evidence="1">
    <location>
        <begin position="12"/>
        <end position="45"/>
    </location>
</feature>
<gene>
    <name evidence="2" type="ORF">WG66_3584</name>
</gene>
<evidence type="ECO:0000256" key="1">
    <source>
        <dbReference type="SAM" id="Phobius"/>
    </source>
</evidence>
<name>A0A0W0G5I9_MONRR</name>
<keyword evidence="1" id="KW-0812">Transmembrane</keyword>
<proteinExistence type="predicted"/>
<dbReference type="Proteomes" id="UP000054988">
    <property type="component" value="Unassembled WGS sequence"/>
</dbReference>
<protein>
    <submittedName>
        <fullName evidence="2">Uncharacterized protein</fullName>
    </submittedName>
</protein>
<keyword evidence="1" id="KW-1133">Transmembrane helix</keyword>
<dbReference type="EMBL" id="LATX01001066">
    <property type="protein sequence ID" value="KTB43836.1"/>
    <property type="molecule type" value="Genomic_DNA"/>
</dbReference>
<keyword evidence="1" id="KW-0472">Membrane</keyword>
<dbReference type="AlphaFoldDB" id="A0A0W0G5I9"/>
<evidence type="ECO:0000313" key="2">
    <source>
        <dbReference type="EMBL" id="KTB43836.1"/>
    </source>
</evidence>